<accession>A0AAD3RUY4</accession>
<organism evidence="1 2">
    <name type="scientific">Paracoccus kondratievae</name>
    <dbReference type="NCBI Taxonomy" id="135740"/>
    <lineage>
        <taxon>Bacteria</taxon>
        <taxon>Pseudomonadati</taxon>
        <taxon>Pseudomonadota</taxon>
        <taxon>Alphaproteobacteria</taxon>
        <taxon>Rhodobacterales</taxon>
        <taxon>Paracoccaceae</taxon>
        <taxon>Paracoccus</taxon>
    </lineage>
</organism>
<keyword evidence="2" id="KW-1185">Reference proteome</keyword>
<reference evidence="1" key="2">
    <citation type="submission" date="2023-01" db="EMBL/GenBank/DDBJ databases">
        <authorList>
            <person name="Sun Q."/>
            <person name="Evtushenko L."/>
        </authorList>
    </citation>
    <scope>NUCLEOTIDE SEQUENCE</scope>
    <source>
        <strain evidence="1">VKM B-2222</strain>
    </source>
</reference>
<reference evidence="1" key="1">
    <citation type="journal article" date="2014" name="Int. J. Syst. Evol. Microbiol.">
        <title>Complete genome sequence of Corynebacterium casei LMG S-19264T (=DSM 44701T), isolated from a smear-ripened cheese.</title>
        <authorList>
            <consortium name="US DOE Joint Genome Institute (JGI-PGF)"/>
            <person name="Walter F."/>
            <person name="Albersmeier A."/>
            <person name="Kalinowski J."/>
            <person name="Ruckert C."/>
        </authorList>
    </citation>
    <scope>NUCLEOTIDE SEQUENCE</scope>
    <source>
        <strain evidence="1">VKM B-2222</strain>
    </source>
</reference>
<comment type="caution">
    <text evidence="1">The sequence shown here is derived from an EMBL/GenBank/DDBJ whole genome shotgun (WGS) entry which is preliminary data.</text>
</comment>
<proteinExistence type="predicted"/>
<protein>
    <submittedName>
        <fullName evidence="1">Uncharacterized protein</fullName>
    </submittedName>
</protein>
<name>A0AAD3RUY4_9RHOB</name>
<dbReference type="EMBL" id="BSFH01000079">
    <property type="protein sequence ID" value="GLK65281.1"/>
    <property type="molecule type" value="Genomic_DNA"/>
</dbReference>
<dbReference type="Proteomes" id="UP001143349">
    <property type="component" value="Unassembled WGS sequence"/>
</dbReference>
<evidence type="ECO:0000313" key="2">
    <source>
        <dbReference type="Proteomes" id="UP001143349"/>
    </source>
</evidence>
<sequence length="226" mass="25361">MPEIIDWPCSLIRPQDVSYFIQWTTRDAGANLAGVPQVITPSMGVWRVDVTIARDFDGMRVKELEALVSEMRGRFNIARLCICDPYKYDARVSPKQWPFSDGTWFSDGTGFSDPNGPGESLLTTAVVAAGANEMTVDLTSPAKPALRRGDMFSVNGFLYRVVRRDNAGWVRFEPSAREAFPAGTALQTDPPRWCGRFVDDEQGRRVREGLRWGQSITLSFIEAFDR</sequence>
<evidence type="ECO:0000313" key="1">
    <source>
        <dbReference type="EMBL" id="GLK65281.1"/>
    </source>
</evidence>
<dbReference type="RefSeq" id="WP_271180046.1">
    <property type="nucleotide sequence ID" value="NZ_BSFH01000079.1"/>
</dbReference>
<dbReference type="AlphaFoldDB" id="A0AAD3RUY4"/>
<gene>
    <name evidence="1" type="ORF">GCM10017635_27550</name>
</gene>